<feature type="region of interest" description="Disordered" evidence="1">
    <location>
        <begin position="1"/>
        <end position="22"/>
    </location>
</feature>
<feature type="transmembrane region" description="Helical" evidence="2">
    <location>
        <begin position="103"/>
        <end position="129"/>
    </location>
</feature>
<organism evidence="4 5">
    <name type="scientific">Nocardia otitidiscaviarum</name>
    <dbReference type="NCBI Taxonomy" id="1823"/>
    <lineage>
        <taxon>Bacteria</taxon>
        <taxon>Bacillati</taxon>
        <taxon>Actinomycetota</taxon>
        <taxon>Actinomycetes</taxon>
        <taxon>Mycobacteriales</taxon>
        <taxon>Nocardiaceae</taxon>
        <taxon>Nocardia</taxon>
    </lineage>
</organism>
<evidence type="ECO:0000256" key="2">
    <source>
        <dbReference type="SAM" id="Phobius"/>
    </source>
</evidence>
<dbReference type="Pfam" id="PF11181">
    <property type="entry name" value="YflT"/>
    <property type="match status" value="1"/>
</dbReference>
<evidence type="ECO:0000256" key="1">
    <source>
        <dbReference type="SAM" id="MobiDB-lite"/>
    </source>
</evidence>
<keyword evidence="2" id="KW-0472">Membrane</keyword>
<dbReference type="Proteomes" id="UP000255467">
    <property type="component" value="Unassembled WGS sequence"/>
</dbReference>
<proteinExistence type="predicted"/>
<gene>
    <name evidence="4" type="ORF">NCTC1934_00531</name>
</gene>
<name>A0A378Y9P5_9NOCA</name>
<keyword evidence="2" id="KW-1133">Transmembrane helix</keyword>
<feature type="compositionally biased region" description="Polar residues" evidence="1">
    <location>
        <begin position="1"/>
        <end position="14"/>
    </location>
</feature>
<dbReference type="EMBL" id="UGRY01000002">
    <property type="protein sequence ID" value="SUA73097.1"/>
    <property type="molecule type" value="Genomic_DNA"/>
</dbReference>
<keyword evidence="5" id="KW-1185">Reference proteome</keyword>
<feature type="transmembrane region" description="Helical" evidence="2">
    <location>
        <begin position="75"/>
        <end position="97"/>
    </location>
</feature>
<evidence type="ECO:0000313" key="5">
    <source>
        <dbReference type="Proteomes" id="UP000255467"/>
    </source>
</evidence>
<evidence type="ECO:0000259" key="3">
    <source>
        <dbReference type="Pfam" id="PF11181"/>
    </source>
</evidence>
<protein>
    <recommendedName>
        <fullName evidence="3">General stress protein 17M-like domain-containing protein</fullName>
    </recommendedName>
</protein>
<dbReference type="STRING" id="1406858.GCA_000710895_01444"/>
<sequence length="168" mass="17922">MAMTNPMGTPNNRNRPGLPTPPSGWPVGSYPTYAEAQKAVDYLADNHFPVENVTIVGVDLMQVERVLYRLTWGKVIGGGMVSGAWLGLFIGLLLSLFRPEGSSSLGIIAVGLVGGIIFGLISAAIPYAATRGQRDFASTMQLVAGRYDVLCEPKAAEQARDMLARLAI</sequence>
<feature type="domain" description="General stress protein 17M-like" evidence="3">
    <location>
        <begin position="27"/>
        <end position="100"/>
    </location>
</feature>
<dbReference type="AlphaFoldDB" id="A0A378Y9P5"/>
<accession>A0A378Y9P5</accession>
<reference evidence="4 5" key="1">
    <citation type="submission" date="2018-06" db="EMBL/GenBank/DDBJ databases">
        <authorList>
            <consortium name="Pathogen Informatics"/>
            <person name="Doyle S."/>
        </authorList>
    </citation>
    <scope>NUCLEOTIDE SEQUENCE [LARGE SCALE GENOMIC DNA]</scope>
    <source>
        <strain evidence="4 5">NCTC1934</strain>
    </source>
</reference>
<dbReference type="InterPro" id="IPR025889">
    <property type="entry name" value="GSP17M-like_dom"/>
</dbReference>
<evidence type="ECO:0000313" key="4">
    <source>
        <dbReference type="EMBL" id="SUA73097.1"/>
    </source>
</evidence>
<keyword evidence="2" id="KW-0812">Transmembrane</keyword>